<dbReference type="SUPFAM" id="SSF52833">
    <property type="entry name" value="Thioredoxin-like"/>
    <property type="match status" value="1"/>
</dbReference>
<dbReference type="Gene3D" id="3.40.30.10">
    <property type="entry name" value="Glutaredoxin"/>
    <property type="match status" value="1"/>
</dbReference>
<feature type="domain" description="Alkyl hydroperoxide reductase subunit C/ Thiol specific antioxidant" evidence="2">
    <location>
        <begin position="47"/>
        <end position="146"/>
    </location>
</feature>
<dbReference type="AlphaFoldDB" id="A0A9X2ITJ9"/>
<evidence type="ECO:0000256" key="1">
    <source>
        <dbReference type="SAM" id="Phobius"/>
    </source>
</evidence>
<dbReference type="Pfam" id="PF00578">
    <property type="entry name" value="AhpC-TSA"/>
    <property type="match status" value="1"/>
</dbReference>
<dbReference type="InterPro" id="IPR000866">
    <property type="entry name" value="AhpC/TSA"/>
</dbReference>
<accession>A0A9X2ITJ9</accession>
<evidence type="ECO:0000259" key="2">
    <source>
        <dbReference type="Pfam" id="PF00578"/>
    </source>
</evidence>
<gene>
    <name evidence="3" type="ORF">NDR86_00225</name>
</gene>
<keyword evidence="1" id="KW-0472">Membrane</keyword>
<dbReference type="CDD" id="cd02966">
    <property type="entry name" value="TlpA_like_family"/>
    <property type="match status" value="1"/>
</dbReference>
<evidence type="ECO:0000313" key="3">
    <source>
        <dbReference type="EMBL" id="MCM6771892.1"/>
    </source>
</evidence>
<dbReference type="Proteomes" id="UP001139157">
    <property type="component" value="Unassembled WGS sequence"/>
</dbReference>
<reference evidence="3" key="1">
    <citation type="submission" date="2022-06" db="EMBL/GenBank/DDBJ databases">
        <title>Novel species in genus nocardia.</title>
        <authorList>
            <person name="Li F."/>
        </authorList>
    </citation>
    <scope>NUCLEOTIDE SEQUENCE</scope>
    <source>
        <strain evidence="3">CDC141</strain>
    </source>
</reference>
<dbReference type="RefSeq" id="WP_251908775.1">
    <property type="nucleotide sequence ID" value="NZ_JAMRXG010000001.1"/>
</dbReference>
<dbReference type="InterPro" id="IPR036249">
    <property type="entry name" value="Thioredoxin-like_sf"/>
</dbReference>
<evidence type="ECO:0000313" key="4">
    <source>
        <dbReference type="Proteomes" id="UP001139157"/>
    </source>
</evidence>
<feature type="transmembrane region" description="Helical" evidence="1">
    <location>
        <begin position="6"/>
        <end position="29"/>
    </location>
</feature>
<protein>
    <submittedName>
        <fullName evidence="3">TlpA family protein disulfide reductase</fullName>
    </submittedName>
</protein>
<keyword evidence="1" id="KW-1133">Transmembrane helix</keyword>
<name>A0A9X2ITJ9_9NOCA</name>
<keyword evidence="1" id="KW-0812">Transmembrane</keyword>
<dbReference type="InterPro" id="IPR017937">
    <property type="entry name" value="Thioredoxin_CS"/>
</dbReference>
<comment type="caution">
    <text evidence="3">The sequence shown here is derived from an EMBL/GenBank/DDBJ whole genome shotgun (WGS) entry which is preliminary data.</text>
</comment>
<proteinExistence type="predicted"/>
<keyword evidence="4" id="KW-1185">Reference proteome</keyword>
<dbReference type="PROSITE" id="PS00194">
    <property type="entry name" value="THIOREDOXIN_1"/>
    <property type="match status" value="1"/>
</dbReference>
<organism evidence="3 4">
    <name type="scientific">Nocardia pulmonis</name>
    <dbReference type="NCBI Taxonomy" id="2951408"/>
    <lineage>
        <taxon>Bacteria</taxon>
        <taxon>Bacillati</taxon>
        <taxon>Actinomycetota</taxon>
        <taxon>Actinomycetes</taxon>
        <taxon>Mycobacteriales</taxon>
        <taxon>Nocardiaceae</taxon>
        <taxon>Nocardia</taxon>
    </lineage>
</organism>
<dbReference type="GO" id="GO:0016209">
    <property type="term" value="F:antioxidant activity"/>
    <property type="evidence" value="ECO:0007669"/>
    <property type="project" value="InterPro"/>
</dbReference>
<dbReference type="GO" id="GO:0016491">
    <property type="term" value="F:oxidoreductase activity"/>
    <property type="evidence" value="ECO:0007669"/>
    <property type="project" value="InterPro"/>
</dbReference>
<sequence length="179" mass="18739">MNFLIFGVVLVGALCILNLILTVGVIARLREHTDLLSNRGEAPIIGIGEQVGEFETATVDGEPLRTDLLADETLVAFFSPTCAPCQAKLPKFVEHARATAAGTPRPVAVVVGAPEEATEFVAALRPVSRVVLDGTDGTMAAAFQAHAFPTLVKVGPGKGNSVVVKTNRVDLEQPARTAA</sequence>
<dbReference type="EMBL" id="JAMRXG010000001">
    <property type="protein sequence ID" value="MCM6771892.1"/>
    <property type="molecule type" value="Genomic_DNA"/>
</dbReference>